<evidence type="ECO:0000313" key="2">
    <source>
        <dbReference type="EMBL" id="CDO76236.1"/>
    </source>
</evidence>
<reference evidence="2" key="1">
    <citation type="submission" date="2014-01" db="EMBL/GenBank/DDBJ databases">
        <title>The genome of the white-rot fungus Pycnoporus cinnabarinus: a basidiomycete model with a versatile arsenal for lignocellulosic biomass breakdown.</title>
        <authorList>
            <person name="Levasseur A."/>
            <person name="Lomascolo A."/>
            <person name="Ruiz-Duenas F.J."/>
            <person name="Uzan E."/>
            <person name="Piumi F."/>
            <person name="Kues U."/>
            <person name="Ram A.F.J."/>
            <person name="Murat C."/>
            <person name="Haon M."/>
            <person name="Benoit I."/>
            <person name="Arfi Y."/>
            <person name="Chevret D."/>
            <person name="Drula E."/>
            <person name="Kwon M.J."/>
            <person name="Gouret P."/>
            <person name="Lesage-Meessen L."/>
            <person name="Lombard V."/>
            <person name="Mariette J."/>
            <person name="Noirot C."/>
            <person name="Park J."/>
            <person name="Patyshakuliyeva A."/>
            <person name="Wieneger R.A.B."/>
            <person name="Wosten H.A.B."/>
            <person name="Martin F."/>
            <person name="Coutinho P.M."/>
            <person name="de Vries R."/>
            <person name="Martinez A.T."/>
            <person name="Klopp C."/>
            <person name="Pontarotti P."/>
            <person name="Henrissat B."/>
            <person name="Record E."/>
        </authorList>
    </citation>
    <scope>NUCLEOTIDE SEQUENCE [LARGE SCALE GENOMIC DNA]</scope>
    <source>
        <strain evidence="2">BRFM137</strain>
    </source>
</reference>
<accession>A0A060SPZ6</accession>
<dbReference type="InterPro" id="IPR041078">
    <property type="entry name" value="Plavaka"/>
</dbReference>
<sequence length="795" mass="89727">MHHAPHVDEVFEGMDGGDDQDEEDNEDNEDDEDDEYNEYDKYYEYEGEGAEDLEVRTNGLGPLSDQDDGFVQVQPPLILRTNLIQIIMITCAHPPTMLNTSVALPGPLDPGAVPTSGYKSYGQKLGDNGIVEKLGLSYKNSKELNAIIDQKLPNHRPRFGRLEASIMGKTLDMFSRLILECITTLWSNPEHVRYLCFAPQCHYVDADKTLRLYHDLHTGKWWWSIQRTPEAKNPGATVVLIIIFSDKTQVTLFQNKSAYPVYLTIGNLPKAIHQKPGRQGQILLAYLPTSRLEHITNKAARRRTIANLFHASMSHVLEPLHSAGAEGIVMVSGDGVARRCHPILAAYVGDYLEQCLVTCAYTGDCPICQCPHADLGEFPSPYAPRDFEASRHAAKSVGSPEFVDACNDANIKLVQHPFWEDLPYLDIFQSITVDVLHQVYQGVFKHLVSWLKLACGAAELDARVPARLPPNHGLRIFYKGISNLSRVSGTEHRQISRFLLGAIADIELPGGWQASAQLTRATRALLDFMYMAQYPVHSTKTLEALDSTLAAFHADREILVTLGIRTGFNIPKLHSLAHYVRCIKLFGTTDNYSTETTERLHIDFAKEAYRATNHKDEYPQMTQWLERHKKMMHHSHYVRWRREQRDAPPQPAQISTSQVIRWRPPDLTCTLHVKMTRHPTRKAVPLADIISLFQYGAQFFVPALARFIVAWRHPEFSARLVEYHAADIIVPFKALPVFHRIKFWNESVYGKQTIDSIHIRPSVSDASGDVVINARFGTALICVRNSSPGDTEDNS</sequence>
<dbReference type="Pfam" id="PF18759">
    <property type="entry name" value="Plavaka"/>
    <property type="match status" value="1"/>
</dbReference>
<gene>
    <name evidence="2" type="ORF">BN946_scf184644.g10</name>
</gene>
<name>A0A060SPZ6_PYCCI</name>
<evidence type="ECO:0000256" key="1">
    <source>
        <dbReference type="SAM" id="MobiDB-lite"/>
    </source>
</evidence>
<organism evidence="2 3">
    <name type="scientific">Pycnoporus cinnabarinus</name>
    <name type="common">Cinnabar-red polypore</name>
    <name type="synonym">Trametes cinnabarina</name>
    <dbReference type="NCBI Taxonomy" id="5643"/>
    <lineage>
        <taxon>Eukaryota</taxon>
        <taxon>Fungi</taxon>
        <taxon>Dikarya</taxon>
        <taxon>Basidiomycota</taxon>
        <taxon>Agaricomycotina</taxon>
        <taxon>Agaricomycetes</taxon>
        <taxon>Polyporales</taxon>
        <taxon>Polyporaceae</taxon>
        <taxon>Trametes</taxon>
    </lineage>
</organism>
<dbReference type="HOGENOM" id="CLU_006344_4_3_1"/>
<dbReference type="EMBL" id="CCBP010000351">
    <property type="protein sequence ID" value="CDO76236.1"/>
    <property type="molecule type" value="Genomic_DNA"/>
</dbReference>
<evidence type="ECO:0000313" key="3">
    <source>
        <dbReference type="Proteomes" id="UP000029665"/>
    </source>
</evidence>
<feature type="compositionally biased region" description="Acidic residues" evidence="1">
    <location>
        <begin position="10"/>
        <end position="37"/>
    </location>
</feature>
<feature type="region of interest" description="Disordered" evidence="1">
    <location>
        <begin position="1"/>
        <end position="40"/>
    </location>
</feature>
<dbReference type="Proteomes" id="UP000029665">
    <property type="component" value="Unassembled WGS sequence"/>
</dbReference>
<dbReference type="OrthoDB" id="2576233at2759"/>
<protein>
    <submittedName>
        <fullName evidence="2">Uncharacterized protein</fullName>
    </submittedName>
</protein>
<dbReference type="STRING" id="5643.A0A060SPZ6"/>
<comment type="caution">
    <text evidence="2">The sequence shown here is derived from an EMBL/GenBank/DDBJ whole genome shotgun (WGS) entry which is preliminary data.</text>
</comment>
<dbReference type="AlphaFoldDB" id="A0A060SPZ6"/>
<keyword evidence="3" id="KW-1185">Reference proteome</keyword>
<proteinExistence type="predicted"/>
<dbReference type="OMA" id="PAFTHHE"/>